<protein>
    <recommendedName>
        <fullName evidence="3">PRC-barrel domain containing protein</fullName>
    </recommendedName>
</protein>
<dbReference type="EMBL" id="CP095049">
    <property type="protein sequence ID" value="UOQ53528.1"/>
    <property type="molecule type" value="Genomic_DNA"/>
</dbReference>
<reference evidence="1 2" key="1">
    <citation type="submission" date="2022-04" db="EMBL/GenBank/DDBJ databases">
        <title>Hymenobacter sp. isolated from the air.</title>
        <authorList>
            <person name="Won M."/>
            <person name="Lee C.-M."/>
            <person name="Woen H.-Y."/>
            <person name="Kwon S.-W."/>
        </authorList>
    </citation>
    <scope>NUCLEOTIDE SEQUENCE [LARGE SCALE GENOMIC DNA]</scope>
    <source>
        <strain evidence="2">5116 S-27</strain>
    </source>
</reference>
<name>A0ABY4FA29_9BACT</name>
<accession>A0ABY4FA29</accession>
<dbReference type="RefSeq" id="WP_244718904.1">
    <property type="nucleotide sequence ID" value="NZ_CP095049.1"/>
</dbReference>
<evidence type="ECO:0000313" key="2">
    <source>
        <dbReference type="Proteomes" id="UP000831785"/>
    </source>
</evidence>
<gene>
    <name evidence="1" type="ORF">MUN80_01930</name>
</gene>
<evidence type="ECO:0000313" key="1">
    <source>
        <dbReference type="EMBL" id="UOQ53528.1"/>
    </source>
</evidence>
<proteinExistence type="predicted"/>
<dbReference type="Proteomes" id="UP000831785">
    <property type="component" value="Chromosome"/>
</dbReference>
<evidence type="ECO:0008006" key="3">
    <source>
        <dbReference type="Google" id="ProtNLM"/>
    </source>
</evidence>
<keyword evidence="2" id="KW-1185">Reference proteome</keyword>
<sequence length="95" mass="10836">MTPAPKLTEQQARAIAEQGLRLRNISYDEKTGLRARFDGLSTEVLGRKGEEIMLWTVSYLTAPNSFGFDQEMFFVDIDDSTAEILYIIGPREYIE</sequence>
<organism evidence="1 2">
    <name type="scientific">Hymenobacter cellulosivorans</name>
    <dbReference type="NCBI Taxonomy" id="2932249"/>
    <lineage>
        <taxon>Bacteria</taxon>
        <taxon>Pseudomonadati</taxon>
        <taxon>Bacteroidota</taxon>
        <taxon>Cytophagia</taxon>
        <taxon>Cytophagales</taxon>
        <taxon>Hymenobacteraceae</taxon>
        <taxon>Hymenobacter</taxon>
    </lineage>
</organism>